<reference evidence="2 3" key="1">
    <citation type="journal article" date="2014" name="Genome Announc.">
        <title>Draft Genome Sequences of Marine Flavobacterium Nonlabens Strains NR17, NR24, NR27, NR32, NR33, and Ara13.</title>
        <authorList>
            <person name="Nakanishi M."/>
            <person name="Meirelles P."/>
            <person name="Suzuki R."/>
            <person name="Takatani N."/>
            <person name="Mino S."/>
            <person name="Suda W."/>
            <person name="Oshima K."/>
            <person name="Hattori M."/>
            <person name="Ohkuma M."/>
            <person name="Hosokawa M."/>
            <person name="Miyashita K."/>
            <person name="Thompson F.L."/>
            <person name="Niwa A."/>
            <person name="Sawabe T."/>
            <person name="Sawabe T."/>
        </authorList>
    </citation>
    <scope>NUCLEOTIDE SEQUENCE [LARGE SCALE GENOMIC DNA]</scope>
    <source>
        <strain evidence="3">JCM19275</strain>
    </source>
</reference>
<sequence length="210" mass="24016">MQKFKINVLFVILFSFFVNAQISKPNQTIIVDYDIVLNDTTDIESSQYAFRYQLNSNGIQSFQNLQSYIDTTLYDKDGFPHEFDSAPINKLNYFKDLSENKVIYGSAYNFRKSGKITDSLQFNFINGKATKTILGYECKQLIVSFRGRDYEVFYSTALSEYQDGPWKFANAPGLILAVKSFDNSVTMVANCIQYSQDIDIKSCLKVGIND</sequence>
<evidence type="ECO:0008006" key="4">
    <source>
        <dbReference type="Google" id="ProtNLM"/>
    </source>
</evidence>
<name>A0A090X273_NONUL</name>
<evidence type="ECO:0000313" key="3">
    <source>
        <dbReference type="Proteomes" id="UP000029647"/>
    </source>
</evidence>
<comment type="caution">
    <text evidence="2">The sequence shown here is derived from an EMBL/GenBank/DDBJ whole genome shotgun (WGS) entry which is preliminary data.</text>
</comment>
<feature type="signal peptide" evidence="1">
    <location>
        <begin position="1"/>
        <end position="20"/>
    </location>
</feature>
<evidence type="ECO:0000256" key="1">
    <source>
        <dbReference type="SAM" id="SignalP"/>
    </source>
</evidence>
<accession>A0A090X273</accession>
<dbReference type="InterPro" id="IPR005901">
    <property type="entry name" value="GLPGLI"/>
</dbReference>
<dbReference type="AlphaFoldDB" id="A0A090X273"/>
<protein>
    <recommendedName>
        <fullName evidence="4">GLPGLI family protein</fullName>
    </recommendedName>
</protein>
<proteinExistence type="predicted"/>
<dbReference type="EMBL" id="BBNT01000001">
    <property type="protein sequence ID" value="GAL74212.1"/>
    <property type="molecule type" value="Genomic_DNA"/>
</dbReference>
<dbReference type="NCBIfam" id="TIGR01200">
    <property type="entry name" value="GLPGLI"/>
    <property type="match status" value="1"/>
</dbReference>
<keyword evidence="1" id="KW-0732">Signal</keyword>
<feature type="chain" id="PRO_5001868090" description="GLPGLI family protein" evidence="1">
    <location>
        <begin position="21"/>
        <end position="210"/>
    </location>
</feature>
<dbReference type="Proteomes" id="UP000029647">
    <property type="component" value="Unassembled WGS sequence"/>
</dbReference>
<evidence type="ECO:0000313" key="2">
    <source>
        <dbReference type="EMBL" id="GAL74212.1"/>
    </source>
</evidence>
<organism evidence="2 3">
    <name type="scientific">Nonlabens ulvanivorans</name>
    <name type="common">Persicivirga ulvanivorans</name>
    <dbReference type="NCBI Taxonomy" id="906888"/>
    <lineage>
        <taxon>Bacteria</taxon>
        <taxon>Pseudomonadati</taxon>
        <taxon>Bacteroidota</taxon>
        <taxon>Flavobacteriia</taxon>
        <taxon>Flavobacteriales</taxon>
        <taxon>Flavobacteriaceae</taxon>
        <taxon>Nonlabens</taxon>
    </lineage>
</organism>
<gene>
    <name evidence="2" type="ORF">JCM19275_3059</name>
</gene>